<dbReference type="GO" id="GO:0051604">
    <property type="term" value="P:protein maturation"/>
    <property type="evidence" value="ECO:0007669"/>
    <property type="project" value="TreeGrafter"/>
</dbReference>
<dbReference type="UniPathway" id="UPA00335"/>
<dbReference type="EC" id="6.2.-.-" evidence="10"/>
<evidence type="ECO:0000256" key="7">
    <source>
        <dbReference type="ARBA" id="ARBA00022833"/>
    </source>
</evidence>
<dbReference type="Proteomes" id="UP000000814">
    <property type="component" value="Chromosome"/>
</dbReference>
<feature type="domain" description="YrdC-like" evidence="13">
    <location>
        <begin position="200"/>
        <end position="385"/>
    </location>
</feature>
<dbReference type="InterPro" id="IPR017968">
    <property type="entry name" value="Acylphosphatase_CS"/>
</dbReference>
<dbReference type="PATRIC" id="fig|272562.8.peg.1016"/>
<evidence type="ECO:0000256" key="1">
    <source>
        <dbReference type="ARBA" id="ARBA00004711"/>
    </source>
</evidence>
<dbReference type="GO" id="GO:0003725">
    <property type="term" value="F:double-stranded RNA binding"/>
    <property type="evidence" value="ECO:0007669"/>
    <property type="project" value="InterPro"/>
</dbReference>
<name>Q97KV6_CLOAB</name>
<keyword evidence="7" id="KW-0862">Zinc</keyword>
<keyword evidence="6" id="KW-0863">Zinc-finger</keyword>
<dbReference type="GO" id="GO:0016874">
    <property type="term" value="F:ligase activity"/>
    <property type="evidence" value="ECO:0007669"/>
    <property type="project" value="UniProtKB-UniRule"/>
</dbReference>
<dbReference type="RefSeq" id="WP_010964128.1">
    <property type="nucleotide sequence ID" value="NC_003030.1"/>
</dbReference>
<sequence length="762" mass="87151">MFKRLLLKIEGIVQGVGFRPFVYRQASLLGLKGWVSNNSAGVYIDVEGESSNLYEFIDKLKYDKPFLCRIENIAIEEKTAVNYRSFKIKRSEDKYNKTTLISPDIGICEKCIEDITNPSSKRYKYPFASCTNCGPRFSILKAIPYDRKNTTMNKFKLCSACDKEYNDYNNRRFYAETNSCKICGPHIWIENHNGVKIEVDDELNWTRKKLKEGKIFAIKGLGGFQLVCDAENEEAIKKLRQKKNRQHKPFAVMVKDIETAKKYCSVNYKEEKLLKSKVKPIVILNRSNYNKIPKVIAPYQKTLGVMLPYTPLHYLLFSDDIEVLIMTSANAHGLPLEYKNESAIDKLGNIADYFLQHNRDINVPIDDSIVRVVNGQECVIRRARGYTPNPIKSDNVREILACGSNMKNTFCIAKNNFMFLSQYNGDLENVETIDRYINNIRHFEKIFKFTPGYIACDMHPNYLSIIYDNYSKLPKIEVQHHHAHIVSCLTENKVKGKVIGIAYDGTGYGTDKKVWGGEFFICDTKKFIRLAHLKYVKMPGAEMAIRENWRMAVAYIYSVFESGKYNEKHLLKTIMKLYGEKAIKLIDIIKANINCPETSSMGRLFDAAASLIGVRDNITYEGQAASELEAVIELKCKQYYEYDIRFKDDNYIIEGDKVIKGIIQDKISGVTMGEMSSKFHNTVVEFSKDVCKLLRKKTAINQVALSGGVFQNSYLLKNLVDSLKKEAFIVYTNKEIPTNDGGIALGQIIVANEILNNREGIK</sequence>
<comment type="similarity">
    <text evidence="3 10">Belongs to the carbamoyltransferase HypF family.</text>
</comment>
<evidence type="ECO:0000256" key="5">
    <source>
        <dbReference type="ARBA" id="ARBA00022723"/>
    </source>
</evidence>
<dbReference type="Pfam" id="PF00708">
    <property type="entry name" value="Acylphosphatase"/>
    <property type="match status" value="1"/>
</dbReference>
<dbReference type="SUPFAM" id="SSF55821">
    <property type="entry name" value="YrdC/RibB"/>
    <property type="match status" value="1"/>
</dbReference>
<dbReference type="GO" id="GO:0003998">
    <property type="term" value="F:acylphosphatase activity"/>
    <property type="evidence" value="ECO:0007669"/>
    <property type="project" value="UniProtKB-EC"/>
</dbReference>
<keyword evidence="5" id="KW-0479">Metal-binding</keyword>
<dbReference type="SUPFAM" id="SSF53067">
    <property type="entry name" value="Actin-like ATPase domain"/>
    <property type="match status" value="1"/>
</dbReference>
<dbReference type="STRING" id="272562.CA_C0810"/>
<dbReference type="InterPro" id="IPR004421">
    <property type="entry name" value="Carbamoyltransferase_HypF"/>
</dbReference>
<dbReference type="PIR" id="G96999">
    <property type="entry name" value="G96999"/>
</dbReference>
<evidence type="ECO:0000256" key="9">
    <source>
        <dbReference type="ARBA" id="ARBA00048220"/>
    </source>
</evidence>
<dbReference type="PROSITE" id="PS51163">
    <property type="entry name" value="YRDC"/>
    <property type="match status" value="1"/>
</dbReference>
<dbReference type="PIRSF" id="PIRSF006256">
    <property type="entry name" value="CMPcnvr_hdrg_mat"/>
    <property type="match status" value="1"/>
</dbReference>
<dbReference type="Gene3D" id="3.90.870.50">
    <property type="match status" value="1"/>
</dbReference>
<dbReference type="PROSITE" id="PS51160">
    <property type="entry name" value="ACYLPHOSPHATASE_3"/>
    <property type="match status" value="1"/>
</dbReference>
<keyword evidence="11" id="KW-0378">Hydrolase</keyword>
<dbReference type="PROSITE" id="PS00150">
    <property type="entry name" value="ACYLPHOSPHATASE_1"/>
    <property type="match status" value="1"/>
</dbReference>
<keyword evidence="15" id="KW-1185">Reference proteome</keyword>
<organism evidence="14 15">
    <name type="scientific">Clostridium acetobutylicum (strain ATCC 824 / DSM 792 / JCM 1419 / IAM 19013 / LMG 5710 / NBRC 13948 / NRRL B-527 / VKM B-1787 / 2291 / W)</name>
    <dbReference type="NCBI Taxonomy" id="272562"/>
    <lineage>
        <taxon>Bacteria</taxon>
        <taxon>Bacillati</taxon>
        <taxon>Bacillota</taxon>
        <taxon>Clostridia</taxon>
        <taxon>Eubacteriales</taxon>
        <taxon>Clostridiaceae</taxon>
        <taxon>Clostridium</taxon>
    </lineage>
</organism>
<evidence type="ECO:0000313" key="14">
    <source>
        <dbReference type="EMBL" id="AAK78786.1"/>
    </source>
</evidence>
<comment type="catalytic activity">
    <reaction evidence="8 11">
        <text>an acyl phosphate + H2O = a carboxylate + phosphate + H(+)</text>
        <dbReference type="Rhea" id="RHEA:14965"/>
        <dbReference type="ChEBI" id="CHEBI:15377"/>
        <dbReference type="ChEBI" id="CHEBI:15378"/>
        <dbReference type="ChEBI" id="CHEBI:29067"/>
        <dbReference type="ChEBI" id="CHEBI:43474"/>
        <dbReference type="ChEBI" id="CHEBI:59918"/>
        <dbReference type="EC" id="3.6.1.7"/>
    </reaction>
</comment>
<dbReference type="DNASU" id="1116993"/>
<evidence type="ECO:0000256" key="3">
    <source>
        <dbReference type="ARBA" id="ARBA00008097"/>
    </source>
</evidence>
<evidence type="ECO:0000256" key="8">
    <source>
        <dbReference type="ARBA" id="ARBA00047645"/>
    </source>
</evidence>
<dbReference type="SUPFAM" id="SSF54975">
    <property type="entry name" value="Acylphosphatase/BLUF domain-like"/>
    <property type="match status" value="1"/>
</dbReference>
<dbReference type="Pfam" id="PF01300">
    <property type="entry name" value="Sua5_yciO_yrdC"/>
    <property type="match status" value="1"/>
</dbReference>
<proteinExistence type="inferred from homology"/>
<dbReference type="InterPro" id="IPR051060">
    <property type="entry name" value="Carbamoyltrans_HypF-like"/>
</dbReference>
<comment type="similarity">
    <text evidence="2">Belongs to the acylphosphatase family.</text>
</comment>
<dbReference type="OrthoDB" id="9808093at2"/>
<dbReference type="Gene3D" id="3.30.420.40">
    <property type="match status" value="1"/>
</dbReference>
<dbReference type="InterPro" id="IPR041440">
    <property type="entry name" value="HypF_C"/>
</dbReference>
<dbReference type="InterPro" id="IPR006070">
    <property type="entry name" value="Sua5-like_dom"/>
</dbReference>
<dbReference type="InterPro" id="IPR043129">
    <property type="entry name" value="ATPase_NBD"/>
</dbReference>
<evidence type="ECO:0000259" key="12">
    <source>
        <dbReference type="PROSITE" id="PS51160"/>
    </source>
</evidence>
<dbReference type="InterPro" id="IPR001792">
    <property type="entry name" value="Acylphosphatase-like_dom"/>
</dbReference>
<dbReference type="Gene3D" id="3.30.420.360">
    <property type="match status" value="1"/>
</dbReference>
<dbReference type="PANTHER" id="PTHR42959:SF1">
    <property type="entry name" value="CARBAMOYLTRANSFERASE HYPF"/>
    <property type="match status" value="1"/>
</dbReference>
<comment type="catalytic activity">
    <reaction evidence="9">
        <text>C-terminal L-cysteinyl-[HypE protein] + carbamoyl phosphate + ATP + H2O = C-terminal S-carboxamide-L-cysteinyl-[HypE protein] + AMP + phosphate + diphosphate + H(+)</text>
        <dbReference type="Rhea" id="RHEA:55636"/>
        <dbReference type="Rhea" id="RHEA-COMP:14247"/>
        <dbReference type="Rhea" id="RHEA-COMP:14392"/>
        <dbReference type="ChEBI" id="CHEBI:15377"/>
        <dbReference type="ChEBI" id="CHEBI:15378"/>
        <dbReference type="ChEBI" id="CHEBI:30616"/>
        <dbReference type="ChEBI" id="CHEBI:33019"/>
        <dbReference type="ChEBI" id="CHEBI:43474"/>
        <dbReference type="ChEBI" id="CHEBI:58228"/>
        <dbReference type="ChEBI" id="CHEBI:76913"/>
        <dbReference type="ChEBI" id="CHEBI:139126"/>
        <dbReference type="ChEBI" id="CHEBI:456215"/>
    </reaction>
</comment>
<keyword evidence="4" id="KW-0436">Ligase</keyword>
<dbReference type="KEGG" id="cac:CA_C0810"/>
<dbReference type="AlphaFoldDB" id="Q97KV6"/>
<evidence type="ECO:0000256" key="4">
    <source>
        <dbReference type="ARBA" id="ARBA00022598"/>
    </source>
</evidence>
<dbReference type="InterPro" id="IPR055128">
    <property type="entry name" value="HypF_C_2"/>
</dbReference>
<dbReference type="Pfam" id="PF07503">
    <property type="entry name" value="zf-HYPF"/>
    <property type="match status" value="2"/>
</dbReference>
<evidence type="ECO:0000256" key="2">
    <source>
        <dbReference type="ARBA" id="ARBA00005614"/>
    </source>
</evidence>
<evidence type="ECO:0000259" key="13">
    <source>
        <dbReference type="PROSITE" id="PS51163"/>
    </source>
</evidence>
<dbReference type="PANTHER" id="PTHR42959">
    <property type="entry name" value="CARBAMOYLTRANSFERASE"/>
    <property type="match status" value="1"/>
</dbReference>
<gene>
    <name evidence="14" type="primary">hypF</name>
    <name evidence="14" type="ordered locus">CA_C0810</name>
</gene>
<dbReference type="eggNOG" id="COG0068">
    <property type="taxonomic scope" value="Bacteria"/>
</dbReference>
<dbReference type="Pfam" id="PF17788">
    <property type="entry name" value="HypF_C"/>
    <property type="match status" value="1"/>
</dbReference>
<protein>
    <recommendedName>
        <fullName evidence="10">Carbamoyltransferase</fullName>
        <ecNumber evidence="10">6.2.-.-</ecNumber>
    </recommendedName>
</protein>
<dbReference type="FunFam" id="3.30.420.40:FF:000124">
    <property type="entry name" value="Carbamoyltransferase HypF"/>
    <property type="match status" value="1"/>
</dbReference>
<evidence type="ECO:0000313" key="15">
    <source>
        <dbReference type="Proteomes" id="UP000000814"/>
    </source>
</evidence>
<comment type="pathway">
    <text evidence="1">Protein modification; [NiFe] hydrogenase maturation.</text>
</comment>
<reference evidence="14 15" key="1">
    <citation type="journal article" date="2001" name="J. Bacteriol.">
        <title>Genome sequence and comparative analysis of the solvent-producing bacterium Clostridium acetobutylicum.</title>
        <authorList>
            <person name="Nolling J."/>
            <person name="Breton G."/>
            <person name="Omelchenko M.V."/>
            <person name="Makarova K.S."/>
            <person name="Zeng Q."/>
            <person name="Gibson R."/>
            <person name="Lee H.M."/>
            <person name="Dubois J."/>
            <person name="Qiu D."/>
            <person name="Hitti J."/>
            <person name="Wolf Y.I."/>
            <person name="Tatusov R.L."/>
            <person name="Sabathe F."/>
            <person name="Doucette-Stamm L."/>
            <person name="Soucaille P."/>
            <person name="Daly M.J."/>
            <person name="Bennett G.N."/>
            <person name="Koonin E.V."/>
            <person name="Smith D.R."/>
        </authorList>
    </citation>
    <scope>NUCLEOTIDE SEQUENCE [LARGE SCALE GENOMIC DNA]</scope>
    <source>
        <strain evidence="15">ATCC 824 / DSM 792 / JCM 1419 / LMG 5710 / VKM B-1787</strain>
    </source>
</reference>
<dbReference type="GO" id="GO:0008270">
    <property type="term" value="F:zinc ion binding"/>
    <property type="evidence" value="ECO:0007669"/>
    <property type="project" value="UniProtKB-KW"/>
</dbReference>
<feature type="domain" description="Acylphosphatase-like" evidence="12">
    <location>
        <begin position="4"/>
        <end position="90"/>
    </location>
</feature>
<dbReference type="InterPro" id="IPR017945">
    <property type="entry name" value="DHBP_synth_RibB-like_a/b_dom"/>
</dbReference>
<dbReference type="EMBL" id="AE001437">
    <property type="protein sequence ID" value="AAK78786.1"/>
    <property type="molecule type" value="Genomic_DNA"/>
</dbReference>
<dbReference type="InterPro" id="IPR011125">
    <property type="entry name" value="Znf_HypF"/>
</dbReference>
<dbReference type="Gene3D" id="3.30.110.120">
    <property type="match status" value="1"/>
</dbReference>
<dbReference type="Pfam" id="PF22521">
    <property type="entry name" value="HypF_C_2"/>
    <property type="match status" value="1"/>
</dbReference>
<evidence type="ECO:0000256" key="11">
    <source>
        <dbReference type="PROSITE-ProRule" id="PRU00520"/>
    </source>
</evidence>
<evidence type="ECO:0000256" key="10">
    <source>
        <dbReference type="PIRNR" id="PIRNR006256"/>
    </source>
</evidence>
<dbReference type="InterPro" id="IPR036046">
    <property type="entry name" value="Acylphosphatase-like_dom_sf"/>
</dbReference>
<accession>Q97KV6</accession>
<dbReference type="GeneID" id="44997321"/>
<dbReference type="HOGENOM" id="CLU_009164_0_0_9"/>
<evidence type="ECO:0000256" key="6">
    <source>
        <dbReference type="ARBA" id="ARBA00022771"/>
    </source>
</evidence>
<feature type="active site" evidence="11">
    <location>
        <position position="19"/>
    </location>
</feature>
<dbReference type="GO" id="GO:0016743">
    <property type="term" value="F:carboxyl- or carbamoyltransferase activity"/>
    <property type="evidence" value="ECO:0007669"/>
    <property type="project" value="UniProtKB-UniRule"/>
</dbReference>
<feature type="active site" evidence="11">
    <location>
        <position position="37"/>
    </location>
</feature>
<dbReference type="NCBIfam" id="TIGR00143">
    <property type="entry name" value="hypF"/>
    <property type="match status" value="1"/>
</dbReference>